<dbReference type="EMBL" id="JAKOGI010000027">
    <property type="protein sequence ID" value="KAJ8448769.1"/>
    <property type="molecule type" value="Genomic_DNA"/>
</dbReference>
<evidence type="ECO:0000313" key="2">
    <source>
        <dbReference type="Proteomes" id="UP001153076"/>
    </source>
</evidence>
<dbReference type="OrthoDB" id="1938047at2759"/>
<comment type="caution">
    <text evidence="1">The sequence shown here is derived from an EMBL/GenBank/DDBJ whole genome shotgun (WGS) entry which is preliminary data.</text>
</comment>
<dbReference type="AlphaFoldDB" id="A0A9Q1QNX1"/>
<proteinExistence type="predicted"/>
<dbReference type="Proteomes" id="UP001153076">
    <property type="component" value="Unassembled WGS sequence"/>
</dbReference>
<accession>A0A9Q1QNX1</accession>
<name>A0A9Q1QNX1_9CARY</name>
<protein>
    <submittedName>
        <fullName evidence="1">Uncharacterized protein</fullName>
    </submittedName>
</protein>
<reference evidence="1" key="1">
    <citation type="submission" date="2022-04" db="EMBL/GenBank/DDBJ databases">
        <title>Carnegiea gigantea Genome sequencing and assembly v2.</title>
        <authorList>
            <person name="Copetti D."/>
            <person name="Sanderson M.J."/>
            <person name="Burquez A."/>
            <person name="Wojciechowski M.F."/>
        </authorList>
    </citation>
    <scope>NUCLEOTIDE SEQUENCE</scope>
    <source>
        <strain evidence="1">SGP5-SGP5p</strain>
        <tissue evidence="1">Aerial part</tissue>
    </source>
</reference>
<evidence type="ECO:0000313" key="1">
    <source>
        <dbReference type="EMBL" id="KAJ8448769.1"/>
    </source>
</evidence>
<organism evidence="1 2">
    <name type="scientific">Carnegiea gigantea</name>
    <dbReference type="NCBI Taxonomy" id="171969"/>
    <lineage>
        <taxon>Eukaryota</taxon>
        <taxon>Viridiplantae</taxon>
        <taxon>Streptophyta</taxon>
        <taxon>Embryophyta</taxon>
        <taxon>Tracheophyta</taxon>
        <taxon>Spermatophyta</taxon>
        <taxon>Magnoliopsida</taxon>
        <taxon>eudicotyledons</taxon>
        <taxon>Gunneridae</taxon>
        <taxon>Pentapetalae</taxon>
        <taxon>Caryophyllales</taxon>
        <taxon>Cactineae</taxon>
        <taxon>Cactaceae</taxon>
        <taxon>Cactoideae</taxon>
        <taxon>Echinocereeae</taxon>
        <taxon>Carnegiea</taxon>
    </lineage>
</organism>
<gene>
    <name evidence="1" type="ORF">Cgig2_011390</name>
</gene>
<sequence>MAHLGILRQIHQPSQLTHLQGGLTHLSPYLVQEGRKRGTCWSPSQAVVQSPWQWRADPLEIEILQSEQIDQSSEDHPLEDEHQQLHLTFVLGARLAISAAAALPALFSSMKLIVELITSRTMIPTKSCQSGGLCSPFAKTIAIKAAASITHDNGFHINPRNFRILLSCWFHVQNISIHGILRGPKVP</sequence>
<keyword evidence="2" id="KW-1185">Reference proteome</keyword>